<protein>
    <recommendedName>
        <fullName evidence="2">HTH cro/C1-type domain-containing protein</fullName>
    </recommendedName>
</protein>
<sequence>MSSKFNGDSLKTARIYRSMTLAELGKSLDLSKQTLSLYENNKGNPDFSTVIKLSKTLHFPINYFFQEKNINITSGTTYFRSLSSTSKKSRSAEITKVKFIGALYEALYNYIEFPVLNLPKININSQNLSDEEIENVAIKLREFWNLGYDPINDLQYTLEENGLIVTGMNVADQKIDAYSQVVNIDGIENYIIVLSVGNKGKARINFDLAHELGHILLHPWTEDIETLSNDEFKDRERQANKFASSLLLPKETFSKDCSRYPTELEYYIRLKKKWGVSIQAMLYRACDLDIISNNQFQYLMRQISSKGWRKKEPGDTPHVLNENIFKMGIELLLDNNYTKQDVTNIFEESSINLFSDEIEELLNLPSKYLNVDDKPKNNIIELKLNKH</sequence>
<accession>A0A6V6Y689</accession>
<evidence type="ECO:0000256" key="1">
    <source>
        <dbReference type="ARBA" id="ARBA00007227"/>
    </source>
</evidence>
<name>A0A6V6Y689_9FIRM</name>
<gene>
    <name evidence="3" type="ORF">PEPNEM18_01296</name>
</gene>
<dbReference type="InterPro" id="IPR010982">
    <property type="entry name" value="Lambda_DNA-bd_dom_sf"/>
</dbReference>
<dbReference type="Proteomes" id="UP000586454">
    <property type="component" value="Unassembled WGS sequence"/>
</dbReference>
<dbReference type="PROSITE" id="PS50943">
    <property type="entry name" value="HTH_CROC1"/>
    <property type="match status" value="1"/>
</dbReference>
<evidence type="ECO:0000259" key="2">
    <source>
        <dbReference type="PROSITE" id="PS50943"/>
    </source>
</evidence>
<dbReference type="PANTHER" id="PTHR43236">
    <property type="entry name" value="ANTITOXIN HIGA1"/>
    <property type="match status" value="1"/>
</dbReference>
<proteinExistence type="inferred from homology"/>
<reference evidence="3 4" key="1">
    <citation type="submission" date="2020-06" db="EMBL/GenBank/DDBJ databases">
        <authorList>
            <person name="Criscuolo A."/>
        </authorList>
    </citation>
    <scope>NUCLEOTIDE SEQUENCE [LARGE SCALE GENOMIC DNA]</scope>
    <source>
        <strain evidence="3">1804121828</strain>
    </source>
</reference>
<dbReference type="InterPro" id="IPR052345">
    <property type="entry name" value="Rad_response_metalloprotease"/>
</dbReference>
<keyword evidence="4" id="KW-1185">Reference proteome</keyword>
<dbReference type="CDD" id="cd00093">
    <property type="entry name" value="HTH_XRE"/>
    <property type="match status" value="1"/>
</dbReference>
<dbReference type="Pfam" id="PF06114">
    <property type="entry name" value="Peptidase_M78"/>
    <property type="match status" value="1"/>
</dbReference>
<dbReference type="PANTHER" id="PTHR43236:SF1">
    <property type="entry name" value="BLL7220 PROTEIN"/>
    <property type="match status" value="1"/>
</dbReference>
<dbReference type="Gene3D" id="1.10.10.2910">
    <property type="match status" value="1"/>
</dbReference>
<dbReference type="Gene3D" id="1.10.260.40">
    <property type="entry name" value="lambda repressor-like DNA-binding domains"/>
    <property type="match status" value="1"/>
</dbReference>
<organism evidence="3 4">
    <name type="scientific">Aedoeadaptatus nemausensis</name>
    <dbReference type="NCBI Taxonomy" id="2582829"/>
    <lineage>
        <taxon>Bacteria</taxon>
        <taxon>Bacillati</taxon>
        <taxon>Bacillota</taxon>
        <taxon>Tissierellia</taxon>
        <taxon>Tissierellales</taxon>
        <taxon>Peptoniphilaceae</taxon>
        <taxon>Aedoeadaptatus</taxon>
    </lineage>
</organism>
<feature type="domain" description="HTH cro/C1-type" evidence="2">
    <location>
        <begin position="10"/>
        <end position="64"/>
    </location>
</feature>
<dbReference type="Pfam" id="PF01381">
    <property type="entry name" value="HTH_3"/>
    <property type="match status" value="1"/>
</dbReference>
<comment type="caution">
    <text evidence="3">The sequence shown here is derived from an EMBL/GenBank/DDBJ whole genome shotgun (WGS) entry which is preliminary data.</text>
</comment>
<dbReference type="SMART" id="SM00530">
    <property type="entry name" value="HTH_XRE"/>
    <property type="match status" value="1"/>
</dbReference>
<dbReference type="EMBL" id="CAIJCS010000022">
    <property type="protein sequence ID" value="CAC9933820.1"/>
    <property type="molecule type" value="Genomic_DNA"/>
</dbReference>
<comment type="similarity">
    <text evidence="1">Belongs to the short-chain fatty acyl-CoA assimilation regulator (ScfR) family.</text>
</comment>
<dbReference type="SUPFAM" id="SSF47413">
    <property type="entry name" value="lambda repressor-like DNA-binding domains"/>
    <property type="match status" value="1"/>
</dbReference>
<dbReference type="InterPro" id="IPR001387">
    <property type="entry name" value="Cro/C1-type_HTH"/>
</dbReference>
<evidence type="ECO:0000313" key="3">
    <source>
        <dbReference type="EMBL" id="CAC9933820.1"/>
    </source>
</evidence>
<dbReference type="AlphaFoldDB" id="A0A6V6Y689"/>
<dbReference type="InterPro" id="IPR010359">
    <property type="entry name" value="IrrE_HExxH"/>
</dbReference>
<dbReference type="RefSeq" id="WP_180500400.1">
    <property type="nucleotide sequence ID" value="NZ_CAIJCS010000022.1"/>
</dbReference>
<evidence type="ECO:0000313" key="4">
    <source>
        <dbReference type="Proteomes" id="UP000586454"/>
    </source>
</evidence>
<dbReference type="GO" id="GO:0003677">
    <property type="term" value="F:DNA binding"/>
    <property type="evidence" value="ECO:0007669"/>
    <property type="project" value="InterPro"/>
</dbReference>